<evidence type="ECO:0000256" key="1">
    <source>
        <dbReference type="ARBA" id="ARBA00022723"/>
    </source>
</evidence>
<keyword evidence="2 8" id="KW-0677">Repeat</keyword>
<comment type="cofactor">
    <cofactor evidence="8">
        <name>Zn(2+)</name>
        <dbReference type="ChEBI" id="CHEBI:29105"/>
    </cofactor>
    <text evidence="8">Binds 2 Zn(2+) ions per monomer.</text>
</comment>
<keyword evidence="8" id="KW-0235">DNA replication</keyword>
<dbReference type="InterPro" id="IPR001305">
    <property type="entry name" value="HSP_DnaJ_Cys-rich_dom"/>
</dbReference>
<dbReference type="Pfam" id="PF00226">
    <property type="entry name" value="DnaJ"/>
    <property type="match status" value="1"/>
</dbReference>
<feature type="binding site" evidence="8">
    <location>
        <position position="198"/>
    </location>
    <ligand>
        <name>Zn(2+)</name>
        <dbReference type="ChEBI" id="CHEBI:29105"/>
        <label>2</label>
    </ligand>
</feature>
<feature type="binding site" evidence="8">
    <location>
        <position position="175"/>
    </location>
    <ligand>
        <name>Zn(2+)</name>
        <dbReference type="ChEBI" id="CHEBI:29105"/>
        <label>2</label>
    </ligand>
</feature>
<comment type="similarity">
    <text evidence="6 8">Belongs to the DnaJ family.</text>
</comment>
<evidence type="ECO:0000256" key="6">
    <source>
        <dbReference type="ARBA" id="ARBA00061004"/>
    </source>
</evidence>
<evidence type="ECO:0000256" key="9">
    <source>
        <dbReference type="PROSITE-ProRule" id="PRU00546"/>
    </source>
</evidence>
<dbReference type="AlphaFoldDB" id="A0A1G2CQZ4"/>
<dbReference type="Pfam" id="PF01556">
    <property type="entry name" value="DnaJ_C"/>
    <property type="match status" value="1"/>
</dbReference>
<dbReference type="EMBL" id="MHLH01000015">
    <property type="protein sequence ID" value="OGZ03804.1"/>
    <property type="molecule type" value="Genomic_DNA"/>
</dbReference>
<dbReference type="GO" id="GO:0006260">
    <property type="term" value="P:DNA replication"/>
    <property type="evidence" value="ECO:0007669"/>
    <property type="project" value="UniProtKB-KW"/>
</dbReference>
<feature type="binding site" evidence="8">
    <location>
        <position position="201"/>
    </location>
    <ligand>
        <name>Zn(2+)</name>
        <dbReference type="ChEBI" id="CHEBI:29105"/>
        <label>2</label>
    </ligand>
</feature>
<feature type="repeat" description="CXXCXGXG motif" evidence="8">
    <location>
        <begin position="172"/>
        <end position="179"/>
    </location>
</feature>
<dbReference type="CDD" id="cd10719">
    <property type="entry name" value="DnaJ_zf"/>
    <property type="match status" value="1"/>
</dbReference>
<evidence type="ECO:0000259" key="10">
    <source>
        <dbReference type="PROSITE" id="PS50076"/>
    </source>
</evidence>
<dbReference type="STRING" id="1798657.A2648_02510"/>
<dbReference type="PANTHER" id="PTHR43096">
    <property type="entry name" value="DNAJ HOMOLOG 1, MITOCHONDRIAL-RELATED"/>
    <property type="match status" value="1"/>
</dbReference>
<evidence type="ECO:0000256" key="2">
    <source>
        <dbReference type="ARBA" id="ARBA00022737"/>
    </source>
</evidence>
<dbReference type="SUPFAM" id="SSF46565">
    <property type="entry name" value="Chaperone J-domain"/>
    <property type="match status" value="1"/>
</dbReference>
<dbReference type="GO" id="GO:0008270">
    <property type="term" value="F:zinc ion binding"/>
    <property type="evidence" value="ECO:0007669"/>
    <property type="project" value="UniProtKB-UniRule"/>
</dbReference>
<dbReference type="CDD" id="cd06257">
    <property type="entry name" value="DnaJ"/>
    <property type="match status" value="1"/>
</dbReference>
<evidence type="ECO:0000313" key="12">
    <source>
        <dbReference type="EMBL" id="OGZ03804.1"/>
    </source>
</evidence>
<dbReference type="Gene3D" id="2.10.230.10">
    <property type="entry name" value="Heat shock protein DnaJ, cysteine-rich domain"/>
    <property type="match status" value="1"/>
</dbReference>
<proteinExistence type="inferred from homology"/>
<gene>
    <name evidence="8" type="primary">dnaJ</name>
    <name evidence="12" type="ORF">A2648_02510</name>
</gene>
<dbReference type="SUPFAM" id="SSF49493">
    <property type="entry name" value="HSP40/DnaJ peptide-binding domain"/>
    <property type="match status" value="2"/>
</dbReference>
<dbReference type="PANTHER" id="PTHR43096:SF52">
    <property type="entry name" value="DNAJ HOMOLOG 1, MITOCHONDRIAL-RELATED"/>
    <property type="match status" value="1"/>
</dbReference>
<dbReference type="GO" id="GO:0042026">
    <property type="term" value="P:protein refolding"/>
    <property type="evidence" value="ECO:0007669"/>
    <property type="project" value="TreeGrafter"/>
</dbReference>
<evidence type="ECO:0000313" key="13">
    <source>
        <dbReference type="Proteomes" id="UP000178841"/>
    </source>
</evidence>
<dbReference type="GO" id="GO:0051082">
    <property type="term" value="F:unfolded protein binding"/>
    <property type="evidence" value="ECO:0007669"/>
    <property type="project" value="UniProtKB-UniRule"/>
</dbReference>
<comment type="domain">
    <text evidence="8">The J domain is necessary and sufficient to stimulate DnaK ATPase activity. Zinc center 1 plays an important role in the autonomous, DnaK-independent chaperone activity of DnaJ. Zinc center 2 is essential for interaction with DnaK and for DnaJ activity.</text>
</comment>
<dbReference type="Gene3D" id="1.10.287.110">
    <property type="entry name" value="DnaJ domain"/>
    <property type="match status" value="1"/>
</dbReference>
<dbReference type="GO" id="GO:0005524">
    <property type="term" value="F:ATP binding"/>
    <property type="evidence" value="ECO:0007669"/>
    <property type="project" value="InterPro"/>
</dbReference>
<feature type="repeat" description="CXXCXGXG motif" evidence="8">
    <location>
        <begin position="155"/>
        <end position="162"/>
    </location>
</feature>
<dbReference type="PROSITE" id="PS50076">
    <property type="entry name" value="DNAJ_2"/>
    <property type="match status" value="1"/>
</dbReference>
<dbReference type="PRINTS" id="PR00625">
    <property type="entry name" value="JDOMAIN"/>
</dbReference>
<keyword evidence="5 8" id="KW-0143">Chaperone</keyword>
<dbReference type="CDD" id="cd10747">
    <property type="entry name" value="DnaJ_C"/>
    <property type="match status" value="1"/>
</dbReference>
<feature type="binding site" evidence="8">
    <location>
        <position position="215"/>
    </location>
    <ligand>
        <name>Zn(2+)</name>
        <dbReference type="ChEBI" id="CHEBI:29105"/>
        <label>1</label>
    </ligand>
</feature>
<dbReference type="InterPro" id="IPR002939">
    <property type="entry name" value="DnaJ_C"/>
</dbReference>
<feature type="binding site" evidence="8">
    <location>
        <position position="212"/>
    </location>
    <ligand>
        <name>Zn(2+)</name>
        <dbReference type="ChEBI" id="CHEBI:29105"/>
        <label>1</label>
    </ligand>
</feature>
<comment type="subcellular location">
    <subcellularLocation>
        <location evidence="8">Cytoplasm</location>
    </subcellularLocation>
</comment>
<dbReference type="InterPro" id="IPR001623">
    <property type="entry name" value="DnaJ_domain"/>
</dbReference>
<keyword evidence="4 8" id="KW-0862">Zinc</keyword>
<dbReference type="FunFam" id="2.60.260.20:FF:000005">
    <property type="entry name" value="Chaperone protein dnaJ 1, mitochondrial"/>
    <property type="match status" value="1"/>
</dbReference>
<keyword evidence="8" id="KW-0346">Stress response</keyword>
<dbReference type="Gene3D" id="2.60.260.20">
    <property type="entry name" value="Urease metallochaperone UreE, N-terminal domain"/>
    <property type="match status" value="2"/>
</dbReference>
<dbReference type="SUPFAM" id="SSF57938">
    <property type="entry name" value="DnaJ/Hsp40 cysteine-rich domain"/>
    <property type="match status" value="1"/>
</dbReference>
<dbReference type="GO" id="GO:0009408">
    <property type="term" value="P:response to heat"/>
    <property type="evidence" value="ECO:0007669"/>
    <property type="project" value="InterPro"/>
</dbReference>
<feature type="domain" description="J" evidence="10">
    <location>
        <begin position="4"/>
        <end position="66"/>
    </location>
</feature>
<dbReference type="InterPro" id="IPR018253">
    <property type="entry name" value="DnaJ_domain_CS"/>
</dbReference>
<name>A0A1G2CQZ4_9BACT</name>
<dbReference type="FunFam" id="2.10.230.10:FF:000002">
    <property type="entry name" value="Molecular chaperone DnaJ"/>
    <property type="match status" value="1"/>
</dbReference>
<dbReference type="PROSITE" id="PS00636">
    <property type="entry name" value="DNAJ_1"/>
    <property type="match status" value="1"/>
</dbReference>
<keyword evidence="3 8" id="KW-0863">Zinc-finger</keyword>
<keyword evidence="1 8" id="KW-0479">Metal-binding</keyword>
<dbReference type="InterPro" id="IPR012724">
    <property type="entry name" value="DnaJ"/>
</dbReference>
<keyword evidence="8" id="KW-0963">Cytoplasm</keyword>
<comment type="function">
    <text evidence="8">Participates actively in the response to hyperosmotic and heat shock by preventing the aggregation of stress-denatured proteins and by disaggregating proteins, also in an autonomous, DnaK-independent fashion. Unfolded proteins bind initially to DnaJ; upon interaction with the DnaJ-bound protein, DnaK hydrolyzes its bound ATP, resulting in the formation of a stable complex. GrpE releases ADP from DnaK; ATP binding to DnaK triggers the release of the substrate protein, thus completing the reaction cycle. Several rounds of ATP-dependent interactions between DnaJ, DnaK and GrpE are required for fully efficient folding. Also involved, together with DnaK and GrpE, in the DNA replication of plasmids through activation of initiation proteins.</text>
</comment>
<accession>A0A1G2CQZ4</accession>
<feature type="repeat" description="CXXCXGXG motif" evidence="8">
    <location>
        <begin position="212"/>
        <end position="219"/>
    </location>
</feature>
<organism evidence="12 13">
    <name type="scientific">Candidatus Lloydbacteria bacterium RIFCSPHIGHO2_01_FULL_41_20</name>
    <dbReference type="NCBI Taxonomy" id="1798657"/>
    <lineage>
        <taxon>Bacteria</taxon>
        <taxon>Candidatus Lloydiibacteriota</taxon>
    </lineage>
</organism>
<dbReference type="GO" id="GO:0005737">
    <property type="term" value="C:cytoplasm"/>
    <property type="evidence" value="ECO:0007669"/>
    <property type="project" value="UniProtKB-SubCell"/>
</dbReference>
<dbReference type="HAMAP" id="MF_01152">
    <property type="entry name" value="DnaJ"/>
    <property type="match status" value="1"/>
</dbReference>
<protein>
    <recommendedName>
        <fullName evidence="7 8">Chaperone protein DnaJ</fullName>
    </recommendedName>
</protein>
<evidence type="ECO:0000256" key="8">
    <source>
        <dbReference type="HAMAP-Rule" id="MF_01152"/>
    </source>
</evidence>
<dbReference type="InterPro" id="IPR036410">
    <property type="entry name" value="HSP_DnaJ_Cys-rich_dom_sf"/>
</dbReference>
<dbReference type="SMART" id="SM00271">
    <property type="entry name" value="DnaJ"/>
    <property type="match status" value="1"/>
</dbReference>
<dbReference type="Proteomes" id="UP000178841">
    <property type="component" value="Unassembled WGS sequence"/>
</dbReference>
<dbReference type="InterPro" id="IPR036869">
    <property type="entry name" value="J_dom_sf"/>
</dbReference>
<dbReference type="GO" id="GO:0031072">
    <property type="term" value="F:heat shock protein binding"/>
    <property type="evidence" value="ECO:0007669"/>
    <property type="project" value="InterPro"/>
</dbReference>
<dbReference type="Pfam" id="PF00684">
    <property type="entry name" value="DnaJ_CXXCXGXG"/>
    <property type="match status" value="1"/>
</dbReference>
<feature type="zinc finger region" description="CR-type" evidence="9">
    <location>
        <begin position="142"/>
        <end position="224"/>
    </location>
</feature>
<feature type="domain" description="CR-type" evidence="11">
    <location>
        <begin position="142"/>
        <end position="224"/>
    </location>
</feature>
<evidence type="ECO:0000256" key="4">
    <source>
        <dbReference type="ARBA" id="ARBA00022833"/>
    </source>
</evidence>
<comment type="caution">
    <text evidence="12">The sequence shown here is derived from an EMBL/GenBank/DDBJ whole genome shotgun (WGS) entry which is preliminary data.</text>
</comment>
<feature type="repeat" description="CXXCXGXG motif" evidence="8">
    <location>
        <begin position="198"/>
        <end position="205"/>
    </location>
</feature>
<feature type="binding site" evidence="8">
    <location>
        <position position="155"/>
    </location>
    <ligand>
        <name>Zn(2+)</name>
        <dbReference type="ChEBI" id="CHEBI:29105"/>
        <label>1</label>
    </ligand>
</feature>
<reference evidence="12 13" key="1">
    <citation type="journal article" date="2016" name="Nat. Commun.">
        <title>Thousands of microbial genomes shed light on interconnected biogeochemical processes in an aquifer system.</title>
        <authorList>
            <person name="Anantharaman K."/>
            <person name="Brown C.T."/>
            <person name="Hug L.A."/>
            <person name="Sharon I."/>
            <person name="Castelle C.J."/>
            <person name="Probst A.J."/>
            <person name="Thomas B.C."/>
            <person name="Singh A."/>
            <person name="Wilkins M.J."/>
            <person name="Karaoz U."/>
            <person name="Brodie E.L."/>
            <person name="Williams K.H."/>
            <person name="Hubbard S.S."/>
            <person name="Banfield J.F."/>
        </authorList>
    </citation>
    <scope>NUCLEOTIDE SEQUENCE [LARGE SCALE GENOMIC DNA]</scope>
</reference>
<sequence>MTRDYYKLLGVEKSASKDEIKRAFHKLAHKYHPDKKGGDEKKFKEINEAYQILSDEKKRAEYDSYGRVFSGGGGGGEQGFPGFDPSGFRDFDFSNMGNMGNMGNIGDIFSEFFTGGGMGESERRGRDISIELTIPFKESIFGTERRVLVTKTGTCKNCDGSGAKPGTETKKCTTCNGQGKIHENKRSFIGTFTSIRVCPLCYGSGTIPAHPCEICKGRGVTKAQEEITIRIPSGIKNGEIVRLSQMGEAVQGGIGGDLYVKIGVISDPVFIREGNNILMGLKVKLTDALLGGEYSVGTLDGTLKVKIPEGISPNEILRIKGKGVPTGKNTRGDLLIKINITLPNNPSKKVRQLIEELKKEGI</sequence>
<evidence type="ECO:0000259" key="11">
    <source>
        <dbReference type="PROSITE" id="PS51188"/>
    </source>
</evidence>
<comment type="subunit">
    <text evidence="8">Homodimer.</text>
</comment>
<evidence type="ECO:0000256" key="7">
    <source>
        <dbReference type="ARBA" id="ARBA00067609"/>
    </source>
</evidence>
<feature type="binding site" evidence="8">
    <location>
        <position position="158"/>
    </location>
    <ligand>
        <name>Zn(2+)</name>
        <dbReference type="ChEBI" id="CHEBI:29105"/>
        <label>1</label>
    </ligand>
</feature>
<evidence type="ECO:0000256" key="3">
    <source>
        <dbReference type="ARBA" id="ARBA00022771"/>
    </source>
</evidence>
<dbReference type="PROSITE" id="PS51188">
    <property type="entry name" value="ZF_CR"/>
    <property type="match status" value="1"/>
</dbReference>
<dbReference type="InterPro" id="IPR008971">
    <property type="entry name" value="HSP40/DnaJ_pept-bd"/>
</dbReference>
<feature type="binding site" evidence="8">
    <location>
        <position position="172"/>
    </location>
    <ligand>
        <name>Zn(2+)</name>
        <dbReference type="ChEBI" id="CHEBI:29105"/>
        <label>2</label>
    </ligand>
</feature>
<evidence type="ECO:0000256" key="5">
    <source>
        <dbReference type="ARBA" id="ARBA00023186"/>
    </source>
</evidence>